<dbReference type="InterPro" id="IPR006644">
    <property type="entry name" value="Cadg"/>
</dbReference>
<evidence type="ECO:0000256" key="9">
    <source>
        <dbReference type="ARBA" id="ARBA00023136"/>
    </source>
</evidence>
<protein>
    <recommendedName>
        <fullName evidence="14">Dystroglycan-type cadherin-like domain-containing protein</fullName>
    </recommendedName>
</protein>
<keyword evidence="11" id="KW-0206">Cytoskeleton</keyword>
<dbReference type="InterPro" id="IPR008908">
    <property type="entry name" value="Sarcoglycan_alpha/epsilon"/>
</dbReference>
<dbReference type="Pfam" id="PF20989">
    <property type="entry name" value="Sarcoglycan_2_C"/>
    <property type="match status" value="1"/>
</dbReference>
<dbReference type="GO" id="GO:0005856">
    <property type="term" value="C:cytoskeleton"/>
    <property type="evidence" value="ECO:0007669"/>
    <property type="project" value="UniProtKB-SubCell"/>
</dbReference>
<accession>A0A182IPH7</accession>
<dbReference type="GO" id="GO:0005509">
    <property type="term" value="F:calcium ion binding"/>
    <property type="evidence" value="ECO:0007669"/>
    <property type="project" value="InterPro"/>
</dbReference>
<comment type="similarity">
    <text evidence="4">Belongs to the sarcoglycan alpha/epsilon family.</text>
</comment>
<feature type="compositionally biased region" description="Polar residues" evidence="12">
    <location>
        <begin position="454"/>
        <end position="465"/>
    </location>
</feature>
<dbReference type="Pfam" id="PF05510">
    <property type="entry name" value="Sarcoglycan_2"/>
    <property type="match status" value="1"/>
</dbReference>
<comment type="function">
    <text evidence="1">Component of the sarcoglycan complex, a subcomplex of the dystrophin-glycoprotein complex which forms a link between the F-actin cytoskeleton and the extracellular matrix.</text>
</comment>
<dbReference type="SUPFAM" id="SSF49313">
    <property type="entry name" value="Cadherin-like"/>
    <property type="match status" value="1"/>
</dbReference>
<keyword evidence="5" id="KW-1003">Cell membrane</keyword>
<keyword evidence="9 13" id="KW-0472">Membrane</keyword>
<dbReference type="AlphaFoldDB" id="A0A182IPH7"/>
<reference evidence="15" key="1">
    <citation type="submission" date="2022-08" db="UniProtKB">
        <authorList>
            <consortium name="EnsemblMetazoa"/>
        </authorList>
    </citation>
    <scope>IDENTIFICATION</scope>
    <source>
        <strain evidence="15">EBRO</strain>
    </source>
</reference>
<keyword evidence="8 13" id="KW-1133">Transmembrane helix</keyword>
<evidence type="ECO:0000256" key="4">
    <source>
        <dbReference type="ARBA" id="ARBA00007721"/>
    </source>
</evidence>
<dbReference type="GO" id="GO:0016012">
    <property type="term" value="C:sarcoglycan complex"/>
    <property type="evidence" value="ECO:0007669"/>
    <property type="project" value="InterPro"/>
</dbReference>
<evidence type="ECO:0000256" key="10">
    <source>
        <dbReference type="ARBA" id="ARBA00023180"/>
    </source>
</evidence>
<feature type="transmembrane region" description="Helical" evidence="13">
    <location>
        <begin position="350"/>
        <end position="374"/>
    </location>
</feature>
<keyword evidence="10" id="KW-0325">Glycoprotein</keyword>
<evidence type="ECO:0000256" key="13">
    <source>
        <dbReference type="SAM" id="Phobius"/>
    </source>
</evidence>
<dbReference type="STRING" id="41427.A0A182IPH7"/>
<dbReference type="InterPro" id="IPR048346">
    <property type="entry name" value="Sarcoglycan_N"/>
</dbReference>
<comment type="subcellular location">
    <subcellularLocation>
        <location evidence="3">Cell membrane</location>
        <location evidence="3">Sarcolemma</location>
        <topology evidence="3">Single-pass membrane protein</topology>
    </subcellularLocation>
    <subcellularLocation>
        <location evidence="2">Cytoplasm</location>
        <location evidence="2">Cytoskeleton</location>
    </subcellularLocation>
</comment>
<proteinExistence type="inferred from homology"/>
<evidence type="ECO:0000256" key="1">
    <source>
        <dbReference type="ARBA" id="ARBA00002860"/>
    </source>
</evidence>
<keyword evidence="6" id="KW-0963">Cytoplasm</keyword>
<dbReference type="SMART" id="SM00736">
    <property type="entry name" value="CADG"/>
    <property type="match status" value="1"/>
</dbReference>
<dbReference type="PANTHER" id="PTHR10132">
    <property type="entry name" value="ALPHA-/EPSILON-SARCOGLYCAN FAMILY MEMBER"/>
    <property type="match status" value="1"/>
</dbReference>
<dbReference type="EnsemblMetazoa" id="AATE003001-RA">
    <property type="protein sequence ID" value="AATE003001-PA.1"/>
    <property type="gene ID" value="AATE003001"/>
</dbReference>
<evidence type="ECO:0000256" key="8">
    <source>
        <dbReference type="ARBA" id="ARBA00022989"/>
    </source>
</evidence>
<dbReference type="VEuPathDB" id="VectorBase:AATE003001"/>
<feature type="region of interest" description="Disordered" evidence="12">
    <location>
        <begin position="452"/>
        <end position="471"/>
    </location>
</feature>
<dbReference type="InterPro" id="IPR048347">
    <property type="entry name" value="Sarcoglycan_C"/>
</dbReference>
<evidence type="ECO:0000256" key="5">
    <source>
        <dbReference type="ARBA" id="ARBA00022475"/>
    </source>
</evidence>
<evidence type="ECO:0000256" key="2">
    <source>
        <dbReference type="ARBA" id="ARBA00004245"/>
    </source>
</evidence>
<dbReference type="GO" id="GO:0042383">
    <property type="term" value="C:sarcolemma"/>
    <property type="evidence" value="ECO:0007669"/>
    <property type="project" value="UniProtKB-SubCell"/>
</dbReference>
<feature type="domain" description="Dystroglycan-type cadherin-like" evidence="14">
    <location>
        <begin position="72"/>
        <end position="179"/>
    </location>
</feature>
<evidence type="ECO:0000256" key="12">
    <source>
        <dbReference type="SAM" id="MobiDB-lite"/>
    </source>
</evidence>
<evidence type="ECO:0000256" key="6">
    <source>
        <dbReference type="ARBA" id="ARBA00022490"/>
    </source>
</evidence>
<evidence type="ECO:0000259" key="14">
    <source>
        <dbReference type="SMART" id="SM00736"/>
    </source>
</evidence>
<evidence type="ECO:0000256" key="11">
    <source>
        <dbReference type="ARBA" id="ARBA00023212"/>
    </source>
</evidence>
<sequence length="471" mass="54246">MTRLRERFVNRSEFFLVIRFYLLRKYLVWKCARPVPRSFQKPLSGLCLPNSMRSLLCAIFWMVLMVSSSHGKETIFITDDVFASELFSFRIEPRIFNWTYEGLSEQFQYRTSLEGYPDLPSWVRYMYSSEYHSGFLYGTPPLGNSDTKVPIEIIALNRLTYETKRMVLSLAVRRKKQAKNSVHMKIDNLNWVHMMDPGRIENLKNIFRNDLWPESRSDLHVVFMDSAVKLGARLPLRPQQREGVVVHLGSNADFSSRMLELHEEVKPLYKITTCTYKRTSVQTTFENSGFKLDWCAFRLTATEDDITALPHHPTDGHKHNGRADVHGQHAFKWDAPLKSELPDRNYSDEVAISFAIPGMIFALLICGLTIILCFQHEKLMQKTSKSEYSMAAANVQMVQYSPDDAQSTIKLKSIRDAPFDDNHSISPSDSFYREGSPHIGNMYMRPKPPPYKMTGSNKSPGTVQRNGGIEI</sequence>
<dbReference type="PANTHER" id="PTHR10132:SF14">
    <property type="entry name" value="SARCOGLYCAN ALPHA, ISOFORM C"/>
    <property type="match status" value="1"/>
</dbReference>
<dbReference type="InterPro" id="IPR015919">
    <property type="entry name" value="Cadherin-like_sf"/>
</dbReference>
<name>A0A182IPH7_ANOAO</name>
<organism evidence="15">
    <name type="scientific">Anopheles atroparvus</name>
    <name type="common">European mosquito</name>
    <dbReference type="NCBI Taxonomy" id="41427"/>
    <lineage>
        <taxon>Eukaryota</taxon>
        <taxon>Metazoa</taxon>
        <taxon>Ecdysozoa</taxon>
        <taxon>Arthropoda</taxon>
        <taxon>Hexapoda</taxon>
        <taxon>Insecta</taxon>
        <taxon>Pterygota</taxon>
        <taxon>Neoptera</taxon>
        <taxon>Endopterygota</taxon>
        <taxon>Diptera</taxon>
        <taxon>Nematocera</taxon>
        <taxon>Culicoidea</taxon>
        <taxon>Culicidae</taxon>
        <taxon>Anophelinae</taxon>
        <taxon>Anopheles</taxon>
    </lineage>
</organism>
<evidence type="ECO:0000313" key="15">
    <source>
        <dbReference type="EnsemblMetazoa" id="AATE003001-PA.1"/>
    </source>
</evidence>
<evidence type="ECO:0000256" key="7">
    <source>
        <dbReference type="ARBA" id="ARBA00022692"/>
    </source>
</evidence>
<evidence type="ECO:0000256" key="3">
    <source>
        <dbReference type="ARBA" id="ARBA00004513"/>
    </source>
</evidence>
<keyword evidence="7 13" id="KW-0812">Transmembrane</keyword>